<protein>
    <recommendedName>
        <fullName evidence="4">Calcineurin B-like protein</fullName>
    </recommendedName>
</protein>
<dbReference type="OrthoDB" id="10587407at2759"/>
<dbReference type="EMBL" id="JADFTS010000004">
    <property type="protein sequence ID" value="KAF9608621.1"/>
    <property type="molecule type" value="Genomic_DNA"/>
</dbReference>
<feature type="domain" description="EF-hand" evidence="5">
    <location>
        <begin position="20"/>
        <end position="55"/>
    </location>
</feature>
<dbReference type="InterPro" id="IPR045198">
    <property type="entry name" value="CNBL1-10"/>
</dbReference>
<dbReference type="InterPro" id="IPR011992">
    <property type="entry name" value="EF-hand-dom_pair"/>
</dbReference>
<evidence type="ECO:0000259" key="5">
    <source>
        <dbReference type="PROSITE" id="PS50222"/>
    </source>
</evidence>
<dbReference type="Gene3D" id="1.10.238.10">
    <property type="entry name" value="EF-hand"/>
    <property type="match status" value="1"/>
</dbReference>
<evidence type="ECO:0000256" key="2">
    <source>
        <dbReference type="ARBA" id="ARBA00022837"/>
    </source>
</evidence>
<evidence type="ECO:0000313" key="6">
    <source>
        <dbReference type="EMBL" id="KAF9608621.1"/>
    </source>
</evidence>
<keyword evidence="1 4" id="KW-0677">Repeat</keyword>
<evidence type="ECO:0000256" key="4">
    <source>
        <dbReference type="RuleBase" id="RU369080"/>
    </source>
</evidence>
<gene>
    <name evidence="6" type="ORF">IFM89_010106</name>
</gene>
<dbReference type="PROSITE" id="PS50222">
    <property type="entry name" value="EF_HAND_2"/>
    <property type="match status" value="1"/>
</dbReference>
<dbReference type="InterPro" id="IPR002048">
    <property type="entry name" value="EF_hand_dom"/>
</dbReference>
<comment type="subunit">
    <text evidence="4">Homodimer. Interacts with CIPK.</text>
</comment>
<dbReference type="Pfam" id="PF13202">
    <property type="entry name" value="EF-hand_5"/>
    <property type="match status" value="1"/>
</dbReference>
<dbReference type="SUPFAM" id="SSF47473">
    <property type="entry name" value="EF-hand"/>
    <property type="match status" value="1"/>
</dbReference>
<evidence type="ECO:0000256" key="1">
    <source>
        <dbReference type="ARBA" id="ARBA00022737"/>
    </source>
</evidence>
<keyword evidence="4" id="KW-0479">Metal-binding</keyword>
<dbReference type="PANTHER" id="PTHR23056">
    <property type="entry name" value="CALCINEURIN B"/>
    <property type="match status" value="1"/>
</dbReference>
<dbReference type="GO" id="GO:0019722">
    <property type="term" value="P:calcium-mediated signaling"/>
    <property type="evidence" value="ECO:0007669"/>
    <property type="project" value="UniProtKB-UniRule"/>
</dbReference>
<proteinExistence type="inferred from homology"/>
<dbReference type="PANTHER" id="PTHR23056:SF26">
    <property type="entry name" value="CALCINEURIN B-LIKE PROTEIN 10"/>
    <property type="match status" value="1"/>
</dbReference>
<organism evidence="6 7">
    <name type="scientific">Coptis chinensis</name>
    <dbReference type="NCBI Taxonomy" id="261450"/>
    <lineage>
        <taxon>Eukaryota</taxon>
        <taxon>Viridiplantae</taxon>
        <taxon>Streptophyta</taxon>
        <taxon>Embryophyta</taxon>
        <taxon>Tracheophyta</taxon>
        <taxon>Spermatophyta</taxon>
        <taxon>Magnoliopsida</taxon>
        <taxon>Ranunculales</taxon>
        <taxon>Ranunculaceae</taxon>
        <taxon>Coptidoideae</taxon>
        <taxon>Coptis</taxon>
    </lineage>
</organism>
<dbReference type="GO" id="GO:0016020">
    <property type="term" value="C:membrane"/>
    <property type="evidence" value="ECO:0007669"/>
    <property type="project" value="UniProtKB-SubCell"/>
</dbReference>
<keyword evidence="2 4" id="KW-0106">Calcium</keyword>
<keyword evidence="4" id="KW-0472">Membrane</keyword>
<dbReference type="PROSITE" id="PS00018">
    <property type="entry name" value="EF_HAND_1"/>
    <property type="match status" value="1"/>
</dbReference>
<comment type="subcellular location">
    <subcellularLocation>
        <location evidence="4">Membrane</location>
    </subcellularLocation>
</comment>
<comment type="caution">
    <text evidence="6">The sequence shown here is derived from an EMBL/GenBank/DDBJ whole genome shotgun (WGS) entry which is preliminary data.</text>
</comment>
<comment type="similarity">
    <text evidence="3 4">Belongs to the calcineurin regulatory subunit family.</text>
</comment>
<evidence type="ECO:0000256" key="3">
    <source>
        <dbReference type="ARBA" id="ARBA00023774"/>
    </source>
</evidence>
<dbReference type="Proteomes" id="UP000631114">
    <property type="component" value="Unassembled WGS sequence"/>
</dbReference>
<keyword evidence="7" id="KW-1185">Reference proteome</keyword>
<dbReference type="AlphaFoldDB" id="A0A835M2S6"/>
<sequence length="140" mass="16189">MKENFFCCSLLQKLLFLRNMTFSHFGQTFADADADKDGKINKEEWQAFVLRNPTLLKNMTLPYLKYGTSQQYFQVLFSTLKQRTKDLKLHAQGTCLEVLERLWCMWKCHEFSSNDSAAVGPLQLAPMLKKSTAEEQHSVA</sequence>
<accession>A0A835M2S6</accession>
<comment type="function">
    <text evidence="4">Acts as a calcium sensor. CBL proteins interact with CIPK serine-threonine protein kinases. Binding of a CBL protein to the regulatory NAF domain of a CIPK protein lead to the activation of the kinase in a calcium-dependent manner.</text>
</comment>
<dbReference type="GO" id="GO:0019900">
    <property type="term" value="F:kinase binding"/>
    <property type="evidence" value="ECO:0007669"/>
    <property type="project" value="UniProtKB-UniRule"/>
</dbReference>
<dbReference type="InterPro" id="IPR018247">
    <property type="entry name" value="EF_Hand_1_Ca_BS"/>
</dbReference>
<evidence type="ECO:0000313" key="7">
    <source>
        <dbReference type="Proteomes" id="UP000631114"/>
    </source>
</evidence>
<dbReference type="GO" id="GO:0005509">
    <property type="term" value="F:calcium ion binding"/>
    <property type="evidence" value="ECO:0007669"/>
    <property type="project" value="UniProtKB-UniRule"/>
</dbReference>
<name>A0A835M2S6_9MAGN</name>
<reference evidence="6 7" key="1">
    <citation type="submission" date="2020-10" db="EMBL/GenBank/DDBJ databases">
        <title>The Coptis chinensis genome and diversification of protoberbering-type alkaloids.</title>
        <authorList>
            <person name="Wang B."/>
            <person name="Shu S."/>
            <person name="Song C."/>
            <person name="Liu Y."/>
        </authorList>
    </citation>
    <scope>NUCLEOTIDE SEQUENCE [LARGE SCALE GENOMIC DNA]</scope>
    <source>
        <strain evidence="6">HL-2020</strain>
        <tissue evidence="6">Leaf</tissue>
    </source>
</reference>